<organism evidence="13 14">
    <name type="scientific">Jiella pacifica</name>
    <dbReference type="NCBI Taxonomy" id="2696469"/>
    <lineage>
        <taxon>Bacteria</taxon>
        <taxon>Pseudomonadati</taxon>
        <taxon>Pseudomonadota</taxon>
        <taxon>Alphaproteobacteria</taxon>
        <taxon>Hyphomicrobiales</taxon>
        <taxon>Aurantimonadaceae</taxon>
        <taxon>Jiella</taxon>
    </lineage>
</organism>
<dbReference type="EC" id="5.6.2.4" evidence="8"/>
<dbReference type="InterPro" id="IPR038726">
    <property type="entry name" value="PDDEXK_AddAB-type"/>
</dbReference>
<dbReference type="GO" id="GO:0005829">
    <property type="term" value="C:cytosol"/>
    <property type="evidence" value="ECO:0007669"/>
    <property type="project" value="TreeGrafter"/>
</dbReference>
<dbReference type="RefSeq" id="WP_163465236.1">
    <property type="nucleotide sequence ID" value="NZ_JAAAMG010000020.1"/>
</dbReference>
<evidence type="ECO:0000256" key="5">
    <source>
        <dbReference type="ARBA" id="ARBA00022840"/>
    </source>
</evidence>
<evidence type="ECO:0000313" key="14">
    <source>
        <dbReference type="Proteomes" id="UP000469011"/>
    </source>
</evidence>
<evidence type="ECO:0000256" key="4">
    <source>
        <dbReference type="ARBA" id="ARBA00022806"/>
    </source>
</evidence>
<reference evidence="13 14" key="1">
    <citation type="submission" date="2020-01" db="EMBL/GenBank/DDBJ databases">
        <title>Jiella pacifica sp. nov.</title>
        <authorList>
            <person name="Xue Z."/>
            <person name="Zhu S."/>
            <person name="Chen J."/>
            <person name="Yang J."/>
        </authorList>
    </citation>
    <scope>NUCLEOTIDE SEQUENCE [LARGE SCALE GENOMIC DNA]</scope>
    <source>
        <strain evidence="13 14">40Bstr34</strain>
    </source>
</reference>
<dbReference type="GO" id="GO:0016787">
    <property type="term" value="F:hydrolase activity"/>
    <property type="evidence" value="ECO:0007669"/>
    <property type="project" value="UniProtKB-UniRule"/>
</dbReference>
<keyword evidence="14" id="KW-1185">Reference proteome</keyword>
<dbReference type="InterPro" id="IPR027417">
    <property type="entry name" value="P-loop_NTPase"/>
</dbReference>
<dbReference type="EMBL" id="JAAAMG010000020">
    <property type="protein sequence ID" value="NDW06752.1"/>
    <property type="molecule type" value="Genomic_DNA"/>
</dbReference>
<feature type="domain" description="UvrD-like helicase C-terminal" evidence="12">
    <location>
        <begin position="491"/>
        <end position="768"/>
    </location>
</feature>
<dbReference type="Gene3D" id="1.10.10.2910">
    <property type="match status" value="1"/>
</dbReference>
<dbReference type="GO" id="GO:0043138">
    <property type="term" value="F:3'-5' DNA helicase activity"/>
    <property type="evidence" value="ECO:0007669"/>
    <property type="project" value="UniProtKB-EC"/>
</dbReference>
<dbReference type="Gene3D" id="1.10.486.10">
    <property type="entry name" value="PCRA, domain 4"/>
    <property type="match status" value="1"/>
</dbReference>
<dbReference type="AlphaFoldDB" id="A0A6N9T864"/>
<dbReference type="GO" id="GO:0005524">
    <property type="term" value="F:ATP binding"/>
    <property type="evidence" value="ECO:0007669"/>
    <property type="project" value="UniProtKB-UniRule"/>
</dbReference>
<gene>
    <name evidence="13" type="ORF">GTK09_20245</name>
</gene>
<dbReference type="Proteomes" id="UP000469011">
    <property type="component" value="Unassembled WGS sequence"/>
</dbReference>
<accession>A0A6N9T864</accession>
<dbReference type="PROSITE" id="PS51198">
    <property type="entry name" value="UVRD_HELICASE_ATP_BIND"/>
    <property type="match status" value="1"/>
</dbReference>
<evidence type="ECO:0000259" key="12">
    <source>
        <dbReference type="PROSITE" id="PS51217"/>
    </source>
</evidence>
<dbReference type="CDD" id="cd17932">
    <property type="entry name" value="DEXQc_UvrD"/>
    <property type="match status" value="1"/>
</dbReference>
<dbReference type="InterPro" id="IPR014017">
    <property type="entry name" value="DNA_helicase_UvrD-like_C"/>
</dbReference>
<evidence type="ECO:0000259" key="11">
    <source>
        <dbReference type="PROSITE" id="PS51198"/>
    </source>
</evidence>
<evidence type="ECO:0000256" key="1">
    <source>
        <dbReference type="ARBA" id="ARBA00009922"/>
    </source>
</evidence>
<name>A0A6N9T864_9HYPH</name>
<feature type="domain" description="UvrD-like helicase ATP-binding" evidence="11">
    <location>
        <begin position="195"/>
        <end position="490"/>
    </location>
</feature>
<comment type="caution">
    <text evidence="13">The sequence shown here is derived from an EMBL/GenBank/DDBJ whole genome shotgun (WGS) entry which is preliminary data.</text>
</comment>
<dbReference type="Gene3D" id="3.40.50.300">
    <property type="entry name" value="P-loop containing nucleotide triphosphate hydrolases"/>
    <property type="match status" value="2"/>
</dbReference>
<evidence type="ECO:0000256" key="6">
    <source>
        <dbReference type="ARBA" id="ARBA00023235"/>
    </source>
</evidence>
<dbReference type="SUPFAM" id="SSF52540">
    <property type="entry name" value="P-loop containing nucleoside triphosphate hydrolases"/>
    <property type="match status" value="1"/>
</dbReference>
<evidence type="ECO:0000313" key="13">
    <source>
        <dbReference type="EMBL" id="NDW06752.1"/>
    </source>
</evidence>
<comment type="catalytic activity">
    <reaction evidence="7">
        <text>Couples ATP hydrolysis with the unwinding of duplex DNA by translocating in the 3'-5' direction.</text>
        <dbReference type="EC" id="5.6.2.4"/>
    </reaction>
</comment>
<evidence type="ECO:0000256" key="3">
    <source>
        <dbReference type="ARBA" id="ARBA00022801"/>
    </source>
</evidence>
<evidence type="ECO:0000256" key="2">
    <source>
        <dbReference type="ARBA" id="ARBA00022741"/>
    </source>
</evidence>
<keyword evidence="3 10" id="KW-0378">Hydrolase</keyword>
<keyword evidence="6" id="KW-0413">Isomerase</keyword>
<dbReference type="Pfam" id="PF06114">
    <property type="entry name" value="Peptidase_M78"/>
    <property type="match status" value="1"/>
</dbReference>
<dbReference type="GO" id="GO:0000725">
    <property type="term" value="P:recombinational repair"/>
    <property type="evidence" value="ECO:0007669"/>
    <property type="project" value="TreeGrafter"/>
</dbReference>
<keyword evidence="4 10" id="KW-0347">Helicase</keyword>
<dbReference type="GO" id="GO:0033202">
    <property type="term" value="C:DNA helicase complex"/>
    <property type="evidence" value="ECO:0007669"/>
    <property type="project" value="TreeGrafter"/>
</dbReference>
<dbReference type="PROSITE" id="PS51217">
    <property type="entry name" value="UVRD_HELICASE_CTER"/>
    <property type="match status" value="1"/>
</dbReference>
<dbReference type="Gene3D" id="1.10.10.160">
    <property type="match status" value="1"/>
</dbReference>
<dbReference type="InterPro" id="IPR013986">
    <property type="entry name" value="DExx_box_DNA_helicase_dom_sf"/>
</dbReference>
<comment type="catalytic activity">
    <reaction evidence="9">
        <text>ATP + H2O = ADP + phosphate + H(+)</text>
        <dbReference type="Rhea" id="RHEA:13065"/>
        <dbReference type="ChEBI" id="CHEBI:15377"/>
        <dbReference type="ChEBI" id="CHEBI:15378"/>
        <dbReference type="ChEBI" id="CHEBI:30616"/>
        <dbReference type="ChEBI" id="CHEBI:43474"/>
        <dbReference type="ChEBI" id="CHEBI:456216"/>
        <dbReference type="EC" id="5.6.2.4"/>
    </reaction>
</comment>
<feature type="binding site" evidence="10">
    <location>
        <begin position="216"/>
        <end position="223"/>
    </location>
    <ligand>
        <name>ATP</name>
        <dbReference type="ChEBI" id="CHEBI:30616"/>
    </ligand>
</feature>
<dbReference type="InterPro" id="IPR010359">
    <property type="entry name" value="IrrE_HExxH"/>
</dbReference>
<evidence type="ECO:0000256" key="9">
    <source>
        <dbReference type="ARBA" id="ARBA00048988"/>
    </source>
</evidence>
<dbReference type="PANTHER" id="PTHR11070:SF59">
    <property type="entry name" value="DNA 3'-5' HELICASE"/>
    <property type="match status" value="1"/>
</dbReference>
<keyword evidence="5 10" id="KW-0067">ATP-binding</keyword>
<dbReference type="Pfam" id="PF12705">
    <property type="entry name" value="PDDEXK_1"/>
    <property type="match status" value="1"/>
</dbReference>
<dbReference type="GO" id="GO:0003677">
    <property type="term" value="F:DNA binding"/>
    <property type="evidence" value="ECO:0007669"/>
    <property type="project" value="InterPro"/>
</dbReference>
<comment type="similarity">
    <text evidence="1">Belongs to the helicase family. UvrD subfamily.</text>
</comment>
<dbReference type="Pfam" id="PF13361">
    <property type="entry name" value="UvrD_C"/>
    <property type="match status" value="2"/>
</dbReference>
<evidence type="ECO:0000256" key="7">
    <source>
        <dbReference type="ARBA" id="ARBA00034617"/>
    </source>
</evidence>
<protein>
    <recommendedName>
        <fullName evidence="8">DNA 3'-5' helicase</fullName>
        <ecNumber evidence="8">5.6.2.4</ecNumber>
    </recommendedName>
</protein>
<dbReference type="InterPro" id="IPR014016">
    <property type="entry name" value="UvrD-like_ATP-bd"/>
</dbReference>
<sequence length="1110" mass="121401">MDAWSDIRLAARDCRAAALAKTNAAPTARNLIDAMIELHDLQIVKFDPGTRAGEDVLGFFERGPGIVHVARGQAEEDEVVVIAHEFGHFRLHTDPESDVTDVSMRLSGEPVESGGARVDGYSSRERKEVQADVFAGEFLCPSDWLRDRLLAGARPSGIATEVGLPRNLVLQQAIRALLLPPLIRHDVEEREKVVYGLDDDQQAAVDWDDGPLLVHAGPGTGKTRTLVERITRILKGDAASSILALTFSNKAAEEMRERLSAVDADAAIEMWVGTFHAFGLELVTRFAGRIGRTDKVKILDPTASLALLEANLEQLPLRHYQNLFEPALELAFVVSAISRAKDELIGPVEYLAAADADLAAAVDDAGREAAEKAVEVGKVYVIYERLLTEADAVDFGDLIGHAVALLADDEVRADVIGSYRHLLVDEYQDVNYASSMLLRAFASECRDIWVVADHRQSIYRFRGAEPSNVERFPSEFGGKRHTLGINYRSGTPVVRAFAAFTGGMTGGRQSQWQANRGAVGEVTLEVCGTLEDEACAIRDRIEGLRAAGVPYRDQAILARSHLTLGRLTSLLERLNVPLLYLGDLFERGEIRDLLSLVALDAEFGGLGLVRVGQLPAYGATEQDTLKVISWAREQKRPVITALSSVAEIEGLSDGGRFGLARLGGELAFVGATTTPWTMLTGWLFETGGYLDPLVRSSDPADRQKLIAIYQLLKVCGEHDAAGDRSRRRLLARIRRIELLNQDSAYRAISAEATDIDAVRVLTIHGSKGLEFPAVHLPALATKYMPASRKGSRMPTLGKYPQLNMGKEDHDAEEECLFFVGLSRARDHLSLTRAQKYTSQNASASKFLDSVSAILTRTRLAPSSVPQPPARPPVAVEKRTNYSATELDTYIRCPARYRYEQMMGLRAGTDGAAFLDFHRCVRRTLAWIEQRRGEGVATSAPQALAQLDVVWAERGPVGHGFENYYRQAANRMVLNDAAYVGAEQGAYPDGPLELPVGGRTLTIEPDRLVDTGGVVRVQRIRTGRQTKSEGDNPIYGAMLLAARRRFPGRAISVEAYYPGDGVTRDFPASKEDKAVKAFGDAIAGIEAGNFPAKPSDPRYCPNCPCYFICGV</sequence>
<keyword evidence="2 10" id="KW-0547">Nucleotide-binding</keyword>
<evidence type="ECO:0000256" key="8">
    <source>
        <dbReference type="ARBA" id="ARBA00034808"/>
    </source>
</evidence>
<evidence type="ECO:0000256" key="10">
    <source>
        <dbReference type="PROSITE-ProRule" id="PRU00560"/>
    </source>
</evidence>
<dbReference type="PANTHER" id="PTHR11070">
    <property type="entry name" value="UVRD / RECB / PCRA DNA HELICASE FAMILY MEMBER"/>
    <property type="match status" value="1"/>
</dbReference>
<dbReference type="Pfam" id="PF00580">
    <property type="entry name" value="UvrD-helicase"/>
    <property type="match status" value="1"/>
</dbReference>
<dbReference type="InterPro" id="IPR000212">
    <property type="entry name" value="DNA_helicase_UvrD/REP"/>
</dbReference>
<proteinExistence type="inferred from homology"/>